<sequence length="89" mass="9018">MTSASSTPSSFGVEPVEPSPAAAAFAYSAAPRAWLTVATFSVALLIISKFDPPSAVCSSASAASVSVFFSNASPSLSFSSLSLMNFCVE</sequence>
<evidence type="ECO:0000313" key="1">
    <source>
        <dbReference type="EMBL" id="CAB5043530.1"/>
    </source>
</evidence>
<reference evidence="1" key="1">
    <citation type="submission" date="2020-05" db="EMBL/GenBank/DDBJ databases">
        <authorList>
            <person name="Chiriac C."/>
            <person name="Salcher M."/>
            <person name="Ghai R."/>
            <person name="Kavagutti S V."/>
        </authorList>
    </citation>
    <scope>NUCLEOTIDE SEQUENCE</scope>
</reference>
<organism evidence="1">
    <name type="scientific">freshwater metagenome</name>
    <dbReference type="NCBI Taxonomy" id="449393"/>
    <lineage>
        <taxon>unclassified sequences</taxon>
        <taxon>metagenomes</taxon>
        <taxon>ecological metagenomes</taxon>
    </lineage>
</organism>
<proteinExistence type="predicted"/>
<gene>
    <name evidence="1" type="ORF">UFOPK4242_01152</name>
</gene>
<protein>
    <submittedName>
        <fullName evidence="1">Unannotated protein</fullName>
    </submittedName>
</protein>
<accession>A0A6J7SSW0</accession>
<dbReference type="AlphaFoldDB" id="A0A6J7SSW0"/>
<name>A0A6J7SSW0_9ZZZZ</name>
<dbReference type="EMBL" id="CAFBQC010000075">
    <property type="protein sequence ID" value="CAB5043530.1"/>
    <property type="molecule type" value="Genomic_DNA"/>
</dbReference>